<protein>
    <recommendedName>
        <fullName evidence="4">Histidine kinase/HSP90-like ATPase domain-containing protein</fullName>
    </recommendedName>
</protein>
<accession>A0A2W2FQG0</accession>
<dbReference type="GO" id="GO:0000160">
    <property type="term" value="P:phosphorelay signal transduction system"/>
    <property type="evidence" value="ECO:0007669"/>
    <property type="project" value="UniProtKB-KW"/>
</dbReference>
<dbReference type="EMBL" id="POUA01000227">
    <property type="protein sequence ID" value="PZG37963.1"/>
    <property type="molecule type" value="Genomic_DNA"/>
</dbReference>
<evidence type="ECO:0000256" key="3">
    <source>
        <dbReference type="ARBA" id="ARBA00023012"/>
    </source>
</evidence>
<keyword evidence="6" id="KW-1185">Reference proteome</keyword>
<evidence type="ECO:0000256" key="2">
    <source>
        <dbReference type="ARBA" id="ARBA00022777"/>
    </source>
</evidence>
<evidence type="ECO:0000259" key="4">
    <source>
        <dbReference type="Pfam" id="PF13581"/>
    </source>
</evidence>
<gene>
    <name evidence="5" type="ORF">C1I98_25065</name>
</gene>
<dbReference type="Proteomes" id="UP000248544">
    <property type="component" value="Unassembled WGS sequence"/>
</dbReference>
<evidence type="ECO:0000313" key="5">
    <source>
        <dbReference type="EMBL" id="PZG37963.1"/>
    </source>
</evidence>
<name>A0A2W2FQG0_9ACTN</name>
<keyword evidence="1" id="KW-0808">Transferase</keyword>
<dbReference type="PANTHER" id="PTHR24421">
    <property type="entry name" value="NITRATE/NITRITE SENSOR PROTEIN NARX-RELATED"/>
    <property type="match status" value="1"/>
</dbReference>
<sequence>MGVEAAQTLAQALATHLERWSERTGIKVETWALPTTDVEAYITRSVLAAVREALANVERHSGAETVSVAVTVGATGLRMTISDDGMGSDAPVEGRGIELMRTAFANADGDLDFNFVPGGGVTVTGAIPFGRR</sequence>
<dbReference type="SUPFAM" id="SSF55874">
    <property type="entry name" value="ATPase domain of HSP90 chaperone/DNA topoisomerase II/histidine kinase"/>
    <property type="match status" value="1"/>
</dbReference>
<dbReference type="InterPro" id="IPR003594">
    <property type="entry name" value="HATPase_dom"/>
</dbReference>
<dbReference type="InterPro" id="IPR050482">
    <property type="entry name" value="Sensor_HK_TwoCompSys"/>
</dbReference>
<feature type="domain" description="Histidine kinase/HSP90-like ATPase" evidence="4">
    <location>
        <begin position="7"/>
        <end position="103"/>
    </location>
</feature>
<proteinExistence type="predicted"/>
<keyword evidence="2" id="KW-0418">Kinase</keyword>
<evidence type="ECO:0000256" key="1">
    <source>
        <dbReference type="ARBA" id="ARBA00022679"/>
    </source>
</evidence>
<dbReference type="Gene3D" id="3.30.565.10">
    <property type="entry name" value="Histidine kinase-like ATPase, C-terminal domain"/>
    <property type="match status" value="1"/>
</dbReference>
<evidence type="ECO:0000313" key="6">
    <source>
        <dbReference type="Proteomes" id="UP000248544"/>
    </source>
</evidence>
<reference evidence="5 6" key="1">
    <citation type="submission" date="2018-01" db="EMBL/GenBank/DDBJ databases">
        <title>Draft genome sequence of Sphaerisporangium sp. 7K107.</title>
        <authorList>
            <person name="Sahin N."/>
            <person name="Saygin H."/>
            <person name="Ay H."/>
        </authorList>
    </citation>
    <scope>NUCLEOTIDE SEQUENCE [LARGE SCALE GENOMIC DNA]</scope>
    <source>
        <strain evidence="5 6">7K107</strain>
    </source>
</reference>
<dbReference type="InterPro" id="IPR036890">
    <property type="entry name" value="HATPase_C_sf"/>
</dbReference>
<keyword evidence="3" id="KW-0902">Two-component regulatory system</keyword>
<comment type="caution">
    <text evidence="5">The sequence shown here is derived from an EMBL/GenBank/DDBJ whole genome shotgun (WGS) entry which is preliminary data.</text>
</comment>
<dbReference type="GO" id="GO:0016301">
    <property type="term" value="F:kinase activity"/>
    <property type="evidence" value="ECO:0007669"/>
    <property type="project" value="UniProtKB-KW"/>
</dbReference>
<organism evidence="5 6">
    <name type="scientific">Spongiactinospora gelatinilytica</name>
    <dbReference type="NCBI Taxonomy" id="2666298"/>
    <lineage>
        <taxon>Bacteria</taxon>
        <taxon>Bacillati</taxon>
        <taxon>Actinomycetota</taxon>
        <taxon>Actinomycetes</taxon>
        <taxon>Streptosporangiales</taxon>
        <taxon>Streptosporangiaceae</taxon>
        <taxon>Spongiactinospora</taxon>
    </lineage>
</organism>
<dbReference type="AlphaFoldDB" id="A0A2W2FQG0"/>
<dbReference type="Pfam" id="PF13581">
    <property type="entry name" value="HATPase_c_2"/>
    <property type="match status" value="1"/>
</dbReference>